<evidence type="ECO:0000313" key="4">
    <source>
        <dbReference type="Proteomes" id="UP001501310"/>
    </source>
</evidence>
<accession>A0ABP7RHM2</accession>
<name>A0ABP7RHM2_9SPHN</name>
<keyword evidence="4" id="KW-1185">Reference proteome</keyword>
<evidence type="ECO:0000313" key="3">
    <source>
        <dbReference type="EMBL" id="GAA3997609.1"/>
    </source>
</evidence>
<protein>
    <submittedName>
        <fullName evidence="3">Tetratricopeptide repeat protein</fullName>
    </submittedName>
</protein>
<dbReference type="PROSITE" id="PS50005">
    <property type="entry name" value="TPR"/>
    <property type="match status" value="1"/>
</dbReference>
<comment type="caution">
    <text evidence="3">The sequence shown here is derived from an EMBL/GenBank/DDBJ whole genome shotgun (WGS) entry which is preliminary data.</text>
</comment>
<dbReference type="SMART" id="SM00028">
    <property type="entry name" value="TPR"/>
    <property type="match status" value="4"/>
</dbReference>
<dbReference type="InterPro" id="IPR011990">
    <property type="entry name" value="TPR-like_helical_dom_sf"/>
</dbReference>
<organism evidence="3 4">
    <name type="scientific">Sphingomonas humi</name>
    <dbReference type="NCBI Taxonomy" id="335630"/>
    <lineage>
        <taxon>Bacteria</taxon>
        <taxon>Pseudomonadati</taxon>
        <taxon>Pseudomonadota</taxon>
        <taxon>Alphaproteobacteria</taxon>
        <taxon>Sphingomonadales</taxon>
        <taxon>Sphingomonadaceae</taxon>
        <taxon>Sphingomonas</taxon>
    </lineage>
</organism>
<dbReference type="Proteomes" id="UP001501310">
    <property type="component" value="Unassembled WGS sequence"/>
</dbReference>
<evidence type="ECO:0000256" key="2">
    <source>
        <dbReference type="PROSITE-ProRule" id="PRU00339"/>
    </source>
</evidence>
<dbReference type="RefSeq" id="WP_344708472.1">
    <property type="nucleotide sequence ID" value="NZ_BAAAZD010000001.1"/>
</dbReference>
<dbReference type="PANTHER" id="PTHR12788:SF10">
    <property type="entry name" value="PROTEIN-TYROSINE SULFOTRANSFERASE"/>
    <property type="match status" value="1"/>
</dbReference>
<keyword evidence="2" id="KW-0802">TPR repeat</keyword>
<reference evidence="4" key="1">
    <citation type="journal article" date="2019" name="Int. J. Syst. Evol. Microbiol.">
        <title>The Global Catalogue of Microorganisms (GCM) 10K type strain sequencing project: providing services to taxonomists for standard genome sequencing and annotation.</title>
        <authorList>
            <consortium name="The Broad Institute Genomics Platform"/>
            <consortium name="The Broad Institute Genome Sequencing Center for Infectious Disease"/>
            <person name="Wu L."/>
            <person name="Ma J."/>
        </authorList>
    </citation>
    <scope>NUCLEOTIDE SEQUENCE [LARGE SCALE GENOMIC DNA]</scope>
    <source>
        <strain evidence="4">JCM 16603</strain>
    </source>
</reference>
<dbReference type="Gene3D" id="1.25.40.10">
    <property type="entry name" value="Tetratricopeptide repeat domain"/>
    <property type="match status" value="2"/>
</dbReference>
<feature type="repeat" description="TPR" evidence="2">
    <location>
        <begin position="110"/>
        <end position="143"/>
    </location>
</feature>
<dbReference type="InterPro" id="IPR027417">
    <property type="entry name" value="P-loop_NTPase"/>
</dbReference>
<dbReference type="Pfam" id="PF13432">
    <property type="entry name" value="TPR_16"/>
    <property type="match status" value="1"/>
</dbReference>
<dbReference type="PANTHER" id="PTHR12788">
    <property type="entry name" value="PROTEIN-TYROSINE SULFOTRANSFERASE 2"/>
    <property type="match status" value="1"/>
</dbReference>
<keyword evidence="1" id="KW-0808">Transferase</keyword>
<dbReference type="Pfam" id="PF14559">
    <property type="entry name" value="TPR_19"/>
    <property type="match status" value="1"/>
</dbReference>
<dbReference type="SUPFAM" id="SSF52540">
    <property type="entry name" value="P-loop containing nucleoside triphosphate hydrolases"/>
    <property type="match status" value="1"/>
</dbReference>
<dbReference type="Gene3D" id="3.40.50.300">
    <property type="entry name" value="P-loop containing nucleotide triphosphate hydrolases"/>
    <property type="match status" value="1"/>
</dbReference>
<gene>
    <name evidence="3" type="ORF">GCM10022211_03830</name>
</gene>
<dbReference type="SUPFAM" id="SSF48452">
    <property type="entry name" value="TPR-like"/>
    <property type="match status" value="1"/>
</dbReference>
<dbReference type="InterPro" id="IPR019734">
    <property type="entry name" value="TPR_rpt"/>
</dbReference>
<dbReference type="Pfam" id="PF13469">
    <property type="entry name" value="Sulfotransfer_3"/>
    <property type="match status" value="1"/>
</dbReference>
<proteinExistence type="predicted"/>
<dbReference type="EMBL" id="BAAAZD010000001">
    <property type="protein sequence ID" value="GAA3997609.1"/>
    <property type="molecule type" value="Genomic_DNA"/>
</dbReference>
<evidence type="ECO:0000256" key="1">
    <source>
        <dbReference type="ARBA" id="ARBA00022679"/>
    </source>
</evidence>
<sequence>MSGERAMRAMAAGAEALQRGDLPRAEAAFAEAVEADPGLADGWFNLGWVQRARRRFEAALESYARALGAGVQGAEEVHVNRAAILADHLLDPVAAAGEYQRALSLHDAYPPALLGLAQLHEDEGRRDEATDCYRRLLRSDPGDGRAAARIAALQLAEGDPGTIAAELAAKVERARRPEDQAELLFALATALDAGGRYGEAFRALDQANALAARLSPVRYDARGFEQLVDRLIASFPAGSGGEPDAFSPVFICGLFRSGSTLAEQVLARHPALTAGGELEAIPAIAASLQPYPEAVPQLGEEAVGRLRKDYREEARRSASDGRHTDKRCDNFLHLGLIKRLFPGAAIVHTVRHPLDNLLSTYFLRFGDGVSYSHRLDEAVHHAVQHERLMRHWRQVMPASIVELSYDRLVRDPRGALAPVLERLGLEWTDALLDAGAVGAVRTASNWQVRQPLHARSSGRWRHYEAELEGARRQLIAGGVPVPD</sequence>
<dbReference type="InterPro" id="IPR026634">
    <property type="entry name" value="TPST-like"/>
</dbReference>